<organism evidence="2 3">
    <name type="scientific">uncultured Caudovirales phage</name>
    <dbReference type="NCBI Taxonomy" id="2100421"/>
    <lineage>
        <taxon>Viruses</taxon>
        <taxon>Duplodnaviria</taxon>
        <taxon>Heunggongvirae</taxon>
        <taxon>Uroviricota</taxon>
        <taxon>Caudoviricetes</taxon>
        <taxon>Peduoviridae</taxon>
        <taxon>Maltschvirus</taxon>
        <taxon>Maltschvirus maltsch</taxon>
    </lineage>
</organism>
<feature type="non-terminal residue" evidence="2">
    <location>
        <position position="81"/>
    </location>
</feature>
<protein>
    <submittedName>
        <fullName evidence="2">ATPase terminase subunit, putative</fullName>
    </submittedName>
</protein>
<name>A0A6J5RV52_9CAUD</name>
<dbReference type="Pfam" id="PF06056">
    <property type="entry name" value="Terminase_5"/>
    <property type="match status" value="1"/>
</dbReference>
<evidence type="ECO:0000313" key="3">
    <source>
        <dbReference type="Proteomes" id="UP001641549"/>
    </source>
</evidence>
<dbReference type="InterPro" id="IPR010332">
    <property type="entry name" value="ATPase_terminase-su_N"/>
</dbReference>
<dbReference type="Proteomes" id="UP001641549">
    <property type="component" value="Chromosome UFOv-RH-23may17-C8087"/>
</dbReference>
<proteinExistence type="predicted"/>
<keyword evidence="3" id="KW-1185">Reference proteome</keyword>
<reference evidence="2" key="1">
    <citation type="submission" date="2020-05" db="EMBL/GenBank/DDBJ databases">
        <authorList>
            <person name="Chiriac C."/>
            <person name="Salcher M."/>
            <person name="Ghai R."/>
            <person name="Kavagutti S V."/>
        </authorList>
    </citation>
    <scope>NUCLEOTIDE SEQUENCE [LARGE SCALE GENOMIC DNA]</scope>
</reference>
<evidence type="ECO:0000259" key="1">
    <source>
        <dbReference type="Pfam" id="PF06056"/>
    </source>
</evidence>
<accession>A0A6J5RV52</accession>
<dbReference type="InterPro" id="IPR009057">
    <property type="entry name" value="Homeodomain-like_sf"/>
</dbReference>
<gene>
    <name evidence="2" type="ORF">UFOVP1367_1</name>
</gene>
<sequence>MANYSEAIKEQAKLMYFNCAPVSEIMKQLNINSVQIIYKWINDNAWDKLPSPENAKIKTSVRYNFLLEKDDKTANDLHELE</sequence>
<evidence type="ECO:0000313" key="2">
    <source>
        <dbReference type="EMBL" id="CAB4202239.1"/>
    </source>
</evidence>
<dbReference type="SUPFAM" id="SSF46689">
    <property type="entry name" value="Homeodomain-like"/>
    <property type="match status" value="1"/>
</dbReference>
<feature type="domain" description="Terminase ATPase subunit N-terminal" evidence="1">
    <location>
        <begin position="8"/>
        <end position="62"/>
    </location>
</feature>
<dbReference type="EMBL" id="LR797314">
    <property type="protein sequence ID" value="CAB4202239.1"/>
    <property type="molecule type" value="Genomic_DNA"/>
</dbReference>